<feature type="compositionally biased region" description="Basic and acidic residues" evidence="1">
    <location>
        <begin position="78"/>
        <end position="88"/>
    </location>
</feature>
<gene>
    <name evidence="2" type="ORF">PMES_00810</name>
</gene>
<evidence type="ECO:0000256" key="1">
    <source>
        <dbReference type="SAM" id="MobiDB-lite"/>
    </source>
</evidence>
<name>A0A921NWL6_9RHOB</name>
<dbReference type="Pfam" id="PF06676">
    <property type="entry name" value="DUF1178"/>
    <property type="match status" value="1"/>
</dbReference>
<keyword evidence="3" id="KW-1185">Reference proteome</keyword>
<reference evidence="2" key="1">
    <citation type="submission" date="2013-03" db="EMBL/GenBank/DDBJ databases">
        <title>Genome Sequence of the Profundibacterium mesophilum strain KAUST100406-0324T from Red Sea, a novel genus in the family Rhodobacteraceae.</title>
        <authorList>
            <person name="Essack M."/>
            <person name="Alam I."/>
            <person name="Lafi F."/>
            <person name="Alawi W."/>
            <person name="Kamanu F."/>
            <person name="Al-Suwailem A."/>
            <person name="Lee O.O."/>
            <person name="Xu Y."/>
            <person name="Bajic V."/>
            <person name="Qian P.-Y."/>
            <person name="Archer J."/>
        </authorList>
    </citation>
    <scope>NUCLEOTIDE SEQUENCE</scope>
    <source>
        <strain evidence="2">KAUST100406-0324</strain>
    </source>
</reference>
<dbReference type="PIRSF" id="PIRSF032131">
    <property type="entry name" value="UCP032131"/>
    <property type="match status" value="1"/>
</dbReference>
<dbReference type="OrthoDB" id="9799894at2"/>
<dbReference type="InterPro" id="IPR009562">
    <property type="entry name" value="DUF1178"/>
</dbReference>
<dbReference type="RefSeq" id="WP_159964223.1">
    <property type="nucleotide sequence ID" value="NZ_APKE01000010.1"/>
</dbReference>
<evidence type="ECO:0000313" key="3">
    <source>
        <dbReference type="Proteomes" id="UP000698242"/>
    </source>
</evidence>
<evidence type="ECO:0000313" key="2">
    <source>
        <dbReference type="EMBL" id="KAF0677013.1"/>
    </source>
</evidence>
<sequence>MIRYTLRCERDHRFESWFQSAQAYDALVEAGKISCPECASIRIGKALMAPPVTSGKPRGALPPAVDHGAAQAPAKGATPEDRGASGERRAAAIAELRRLVEANSTDVGKGFAKEARAIHEGRAEARAIHGEAAPSEARALIEEGVPLLPLPFKPRRKMN</sequence>
<evidence type="ECO:0008006" key="4">
    <source>
        <dbReference type="Google" id="ProtNLM"/>
    </source>
</evidence>
<accession>A0A921NWL6</accession>
<comment type="caution">
    <text evidence="2">The sequence shown here is derived from an EMBL/GenBank/DDBJ whole genome shotgun (WGS) entry which is preliminary data.</text>
</comment>
<dbReference type="AlphaFoldDB" id="A0A921NWL6"/>
<dbReference type="EMBL" id="APKE01000010">
    <property type="protein sequence ID" value="KAF0677013.1"/>
    <property type="molecule type" value="Genomic_DNA"/>
</dbReference>
<proteinExistence type="predicted"/>
<feature type="region of interest" description="Disordered" evidence="1">
    <location>
        <begin position="51"/>
        <end position="88"/>
    </location>
</feature>
<protein>
    <recommendedName>
        <fullName evidence="4">DUF1178 family protein</fullName>
    </recommendedName>
</protein>
<dbReference type="Proteomes" id="UP000698242">
    <property type="component" value="Unassembled WGS sequence"/>
</dbReference>
<organism evidence="2 3">
    <name type="scientific">Profundibacterium mesophilum KAUST100406-0324</name>
    <dbReference type="NCBI Taxonomy" id="1037889"/>
    <lineage>
        <taxon>Bacteria</taxon>
        <taxon>Pseudomonadati</taxon>
        <taxon>Pseudomonadota</taxon>
        <taxon>Alphaproteobacteria</taxon>
        <taxon>Rhodobacterales</taxon>
        <taxon>Roseobacteraceae</taxon>
        <taxon>Profundibacterium</taxon>
    </lineage>
</organism>